<dbReference type="SUPFAM" id="SSF53041">
    <property type="entry name" value="Resolvase-like"/>
    <property type="match status" value="1"/>
</dbReference>
<sequence length="78" mass="8557">MEHRDRLARFGVEHLEAVLAAQGRRVVVADPGETTDDLVRDMIEVLTSMCARLYGRRGARNRAMRAVTAAKHGPGEAA</sequence>
<dbReference type="InterPro" id="IPR036162">
    <property type="entry name" value="Resolvase-like_N_sf"/>
</dbReference>
<dbReference type="Gene3D" id="1.10.287.2170">
    <property type="match status" value="1"/>
</dbReference>
<dbReference type="GO" id="GO:0000150">
    <property type="term" value="F:DNA strand exchange activity"/>
    <property type="evidence" value="ECO:0007669"/>
    <property type="project" value="InterPro"/>
</dbReference>
<gene>
    <name evidence="1" type="ORF">I553_10816</name>
</gene>
<accession>X8DAW9</accession>
<dbReference type="AlphaFoldDB" id="X8DAW9"/>
<comment type="caution">
    <text evidence="1">The sequence shown here is derived from an EMBL/GenBank/DDBJ whole genome shotgun (WGS) entry which is preliminary data.</text>
</comment>
<dbReference type="PATRIC" id="fig|1299334.3.peg.2498"/>
<proteinExistence type="predicted"/>
<dbReference type="EMBL" id="JAOB01000027">
    <property type="protein sequence ID" value="EUA65519.1"/>
    <property type="molecule type" value="Genomic_DNA"/>
</dbReference>
<evidence type="ECO:0000313" key="1">
    <source>
        <dbReference type="EMBL" id="EUA65519.1"/>
    </source>
</evidence>
<protein>
    <submittedName>
        <fullName evidence="1">Putative resolvase</fullName>
    </submittedName>
</protein>
<dbReference type="GO" id="GO:0003677">
    <property type="term" value="F:DNA binding"/>
    <property type="evidence" value="ECO:0007669"/>
    <property type="project" value="InterPro"/>
</dbReference>
<name>X8DAW9_MYCXE</name>
<reference evidence="1" key="1">
    <citation type="submission" date="2014-01" db="EMBL/GenBank/DDBJ databases">
        <authorList>
            <person name="Brown-Elliot B."/>
            <person name="Wallace R."/>
            <person name="Lenaerts A."/>
            <person name="Ordway D."/>
            <person name="DeGroote M.A."/>
            <person name="Parker T."/>
            <person name="Sizemore C."/>
            <person name="Tallon L.J."/>
            <person name="Sadzewicz L.K."/>
            <person name="Sengamalay N."/>
            <person name="Fraser C.M."/>
            <person name="Hine E."/>
            <person name="Shefchek K.A."/>
            <person name="Das S.P."/>
            <person name="Tettelin H."/>
        </authorList>
    </citation>
    <scope>NUCLEOTIDE SEQUENCE [LARGE SCALE GENOMIC DNA]</scope>
    <source>
        <strain evidence="1">4042</strain>
    </source>
</reference>
<organism evidence="1">
    <name type="scientific">Mycobacterium xenopi 4042</name>
    <dbReference type="NCBI Taxonomy" id="1299334"/>
    <lineage>
        <taxon>Bacteria</taxon>
        <taxon>Bacillati</taxon>
        <taxon>Actinomycetota</taxon>
        <taxon>Actinomycetes</taxon>
        <taxon>Mycobacteriales</taxon>
        <taxon>Mycobacteriaceae</taxon>
        <taxon>Mycobacterium</taxon>
    </lineage>
</organism>